<feature type="region of interest" description="Disordered" evidence="1">
    <location>
        <begin position="69"/>
        <end position="114"/>
    </location>
</feature>
<name>A0A137PGC9_CONC2</name>
<gene>
    <name evidence="2" type="ORF">CONCODRAFT_77059</name>
</gene>
<dbReference type="Proteomes" id="UP000070444">
    <property type="component" value="Unassembled WGS sequence"/>
</dbReference>
<reference evidence="2 3" key="1">
    <citation type="journal article" date="2015" name="Genome Biol. Evol.">
        <title>Phylogenomic analyses indicate that early fungi evolved digesting cell walls of algal ancestors of land plants.</title>
        <authorList>
            <person name="Chang Y."/>
            <person name="Wang S."/>
            <person name="Sekimoto S."/>
            <person name="Aerts A.L."/>
            <person name="Choi C."/>
            <person name="Clum A."/>
            <person name="LaButti K.M."/>
            <person name="Lindquist E.A."/>
            <person name="Yee Ngan C."/>
            <person name="Ohm R.A."/>
            <person name="Salamov A.A."/>
            <person name="Grigoriev I.V."/>
            <person name="Spatafora J.W."/>
            <person name="Berbee M.L."/>
        </authorList>
    </citation>
    <scope>NUCLEOTIDE SEQUENCE [LARGE SCALE GENOMIC DNA]</scope>
    <source>
        <strain evidence="2 3">NRRL 28638</strain>
    </source>
</reference>
<dbReference type="OrthoDB" id="2351799at2759"/>
<evidence type="ECO:0000313" key="2">
    <source>
        <dbReference type="EMBL" id="KXN74059.1"/>
    </source>
</evidence>
<proteinExistence type="predicted"/>
<dbReference type="AlphaFoldDB" id="A0A137PGC9"/>
<accession>A0A137PGC9</accession>
<evidence type="ECO:0000313" key="3">
    <source>
        <dbReference type="Proteomes" id="UP000070444"/>
    </source>
</evidence>
<feature type="compositionally biased region" description="Low complexity" evidence="1">
    <location>
        <begin position="8"/>
        <end position="18"/>
    </location>
</feature>
<evidence type="ECO:0000256" key="1">
    <source>
        <dbReference type="SAM" id="MobiDB-lite"/>
    </source>
</evidence>
<protein>
    <submittedName>
        <fullName evidence="2">Uncharacterized protein</fullName>
    </submittedName>
</protein>
<feature type="compositionally biased region" description="Low complexity" evidence="1">
    <location>
        <begin position="78"/>
        <end position="100"/>
    </location>
</feature>
<feature type="compositionally biased region" description="Basic and acidic residues" evidence="1">
    <location>
        <begin position="19"/>
        <end position="38"/>
    </location>
</feature>
<organism evidence="2 3">
    <name type="scientific">Conidiobolus coronatus (strain ATCC 28846 / CBS 209.66 / NRRL 28638)</name>
    <name type="common">Delacroixia coronata</name>
    <dbReference type="NCBI Taxonomy" id="796925"/>
    <lineage>
        <taxon>Eukaryota</taxon>
        <taxon>Fungi</taxon>
        <taxon>Fungi incertae sedis</taxon>
        <taxon>Zoopagomycota</taxon>
        <taxon>Entomophthoromycotina</taxon>
        <taxon>Entomophthoromycetes</taxon>
        <taxon>Entomophthorales</taxon>
        <taxon>Ancylistaceae</taxon>
        <taxon>Conidiobolus</taxon>
    </lineage>
</organism>
<feature type="compositionally biased region" description="Polar residues" evidence="1">
    <location>
        <begin position="101"/>
        <end position="114"/>
    </location>
</feature>
<dbReference type="EMBL" id="KQ964428">
    <property type="protein sequence ID" value="KXN74059.1"/>
    <property type="molecule type" value="Genomic_DNA"/>
</dbReference>
<feature type="region of interest" description="Disordered" evidence="1">
    <location>
        <begin position="1"/>
        <end position="43"/>
    </location>
</feature>
<sequence>MAREELNEPSNLNNSTNNRENEEVKDSKSGLDSGRENSKGLLNNGIFNNIPIEQLSNLNLGDGKATTSTLYQPQVNTNPSQSSSLASTSNTAPSSSFSSLNKQTEQIEENSVNLPTFQTLEKPLDLDSKELLEESYTNLSRSNVASPILHQEKPLKNTKVNELYIPEVKPDENGSYRLDGKLDGQEVIDWLNTPQLPDQADLYQDVYHSYSHFDDEQDNLFNIKENTFIQQFISQNSSEDVVSFLSQTRYTDEVYGLPSYLKKFFDDLPPSDFNQPIQTHHITAINRLLQLKSHLKIKLGSENPTVTKKELDKL</sequence>
<keyword evidence="3" id="KW-1185">Reference proteome</keyword>